<organism evidence="1">
    <name type="scientific">Solanum lycopersicum</name>
    <name type="common">Tomato</name>
    <name type="synonym">Lycopersicon esculentum</name>
    <dbReference type="NCBI Taxonomy" id="4081"/>
    <lineage>
        <taxon>Eukaryota</taxon>
        <taxon>Viridiplantae</taxon>
        <taxon>Streptophyta</taxon>
        <taxon>Embryophyta</taxon>
        <taxon>Tracheophyta</taxon>
        <taxon>Spermatophyta</taxon>
        <taxon>Magnoliopsida</taxon>
        <taxon>eudicotyledons</taxon>
        <taxon>Gunneridae</taxon>
        <taxon>Pentapetalae</taxon>
        <taxon>asterids</taxon>
        <taxon>lamiids</taxon>
        <taxon>Solanales</taxon>
        <taxon>Solanaceae</taxon>
        <taxon>Solanoideae</taxon>
        <taxon>Solaneae</taxon>
        <taxon>Solanum</taxon>
        <taxon>Solanum subgen. Lycopersicon</taxon>
    </lineage>
</organism>
<reference evidence="1" key="1">
    <citation type="journal article" date="2012" name="Nature">
        <title>The tomato genome sequence provides insights into fleshy fruit evolution.</title>
        <authorList>
            <consortium name="Tomato Genome Consortium"/>
        </authorList>
    </citation>
    <scope>NUCLEOTIDE SEQUENCE [LARGE SCALE GENOMIC DNA]</scope>
    <source>
        <strain evidence="1">cv. Heinz 1706</strain>
    </source>
</reference>
<name>A0A3Q7IZU9_SOLLC</name>
<dbReference type="STRING" id="4081.A0A3Q7IZU9"/>
<dbReference type="PANTHER" id="PTHR11439:SF453">
    <property type="entry name" value="RNA-DIRECTED DNA POLYMERASE"/>
    <property type="match status" value="1"/>
</dbReference>
<dbReference type="AlphaFoldDB" id="A0A3Q7IZU9"/>
<sequence length="222" mass="24580">ALLITSARISLIFIKLRSTRDQIQVHVGNVHGLPIHHTGSGYQEASSFRWTVPSCHLVIPSRHLLHVGIFISIIDDIVIKGNHTSFLDSIISKIGYFLGVQVSTGPDVQTFSNHYDSEYKAHKEDNPLFSDATMYSHVVGALQYVTLTHDRKSTGGYAIYLGVALVPWSSKKQHTVSRSFTESEYKFLADASAELTWVQSLLSELGVCLPKAPILWCDNIGA</sequence>
<dbReference type="Proteomes" id="UP000004994">
    <property type="component" value="Chromosome 9"/>
</dbReference>
<accession>A0A3Q7IZU9</accession>
<dbReference type="PANTHER" id="PTHR11439">
    <property type="entry name" value="GAG-POL-RELATED RETROTRANSPOSON"/>
    <property type="match status" value="1"/>
</dbReference>
<protein>
    <recommendedName>
        <fullName evidence="3">Reverse transcriptase Ty1/copia-type domain-containing protein</fullName>
    </recommendedName>
</protein>
<dbReference type="EnsemblPlants" id="Solyc09g065085.1.1">
    <property type="protein sequence ID" value="Solyc09g065085.1.1"/>
    <property type="gene ID" value="Solyc09g065085.1"/>
</dbReference>
<evidence type="ECO:0000313" key="1">
    <source>
        <dbReference type="EnsemblPlants" id="Solyc09g065085.1.1"/>
    </source>
</evidence>
<proteinExistence type="predicted"/>
<reference evidence="1" key="2">
    <citation type="submission" date="2019-01" db="UniProtKB">
        <authorList>
            <consortium name="EnsemblPlants"/>
        </authorList>
    </citation>
    <scope>IDENTIFICATION</scope>
    <source>
        <strain evidence="1">cv. Heinz 1706</strain>
    </source>
</reference>
<dbReference type="Gramene" id="Solyc09g065085.1.1">
    <property type="protein sequence ID" value="Solyc09g065085.1.1"/>
    <property type="gene ID" value="Solyc09g065085.1"/>
</dbReference>
<dbReference type="InParanoid" id="A0A3Q7IZU9"/>
<evidence type="ECO:0008006" key="3">
    <source>
        <dbReference type="Google" id="ProtNLM"/>
    </source>
</evidence>
<keyword evidence="2" id="KW-1185">Reference proteome</keyword>
<evidence type="ECO:0000313" key="2">
    <source>
        <dbReference type="Proteomes" id="UP000004994"/>
    </source>
</evidence>
<dbReference type="CDD" id="cd09272">
    <property type="entry name" value="RNase_HI_RT_Ty1"/>
    <property type="match status" value="1"/>
</dbReference>